<dbReference type="PANTHER" id="PTHR10682">
    <property type="entry name" value="POLY A POLYMERASE"/>
    <property type="match status" value="1"/>
</dbReference>
<dbReference type="SUPFAM" id="SSF81301">
    <property type="entry name" value="Nucleotidyltransferase"/>
    <property type="match status" value="1"/>
</dbReference>
<accession>A0A4Y7KI07</accession>
<dbReference type="PANTHER" id="PTHR10682:SF22">
    <property type="entry name" value="POLYNUCLEOTIDE ADENYLYLTRANSFERASE"/>
    <property type="match status" value="1"/>
</dbReference>
<proteinExistence type="predicted"/>
<feature type="domain" description="Poly(A) polymerase nucleotidyltransferase" evidence="1">
    <location>
        <begin position="23"/>
        <end position="75"/>
    </location>
</feature>
<organism evidence="2 3">
    <name type="scientific">Papaver somniferum</name>
    <name type="common">Opium poppy</name>
    <dbReference type="NCBI Taxonomy" id="3469"/>
    <lineage>
        <taxon>Eukaryota</taxon>
        <taxon>Viridiplantae</taxon>
        <taxon>Streptophyta</taxon>
        <taxon>Embryophyta</taxon>
        <taxon>Tracheophyta</taxon>
        <taxon>Spermatophyta</taxon>
        <taxon>Magnoliopsida</taxon>
        <taxon>Ranunculales</taxon>
        <taxon>Papaveraceae</taxon>
        <taxon>Papaveroideae</taxon>
        <taxon>Papaver</taxon>
    </lineage>
</organism>
<dbReference type="GO" id="GO:0005634">
    <property type="term" value="C:nucleus"/>
    <property type="evidence" value="ECO:0007669"/>
    <property type="project" value="TreeGrafter"/>
</dbReference>
<reference evidence="2 3" key="1">
    <citation type="journal article" date="2018" name="Science">
        <title>The opium poppy genome and morphinan production.</title>
        <authorList>
            <person name="Guo L."/>
            <person name="Winzer T."/>
            <person name="Yang X."/>
            <person name="Li Y."/>
            <person name="Ning Z."/>
            <person name="He Z."/>
            <person name="Teodor R."/>
            <person name="Lu Y."/>
            <person name="Bowser T.A."/>
            <person name="Graham I.A."/>
            <person name="Ye K."/>
        </authorList>
    </citation>
    <scope>NUCLEOTIDE SEQUENCE [LARGE SCALE GENOMIC DNA]</scope>
    <source>
        <strain evidence="3">cv. HN1</strain>
        <tissue evidence="2">Leaves</tissue>
    </source>
</reference>
<sequence>MGVLEGESGGSSPSMSMVKKKLGVTNPISIAGPTESDLQRSLELEKFLVDSGLYESKEEAAQREEILSQINQCVAVRLMEIARGLMLILGARDDCRLGLLAELELT</sequence>
<dbReference type="Pfam" id="PF20750">
    <property type="entry name" value="PAP_NTPase"/>
    <property type="match status" value="1"/>
</dbReference>
<dbReference type="AlphaFoldDB" id="A0A4Y7KI07"/>
<keyword evidence="3" id="KW-1185">Reference proteome</keyword>
<dbReference type="EMBL" id="CM010721">
    <property type="protein sequence ID" value="RZC72002.1"/>
    <property type="molecule type" value="Genomic_DNA"/>
</dbReference>
<dbReference type="Gramene" id="RZC72002">
    <property type="protein sequence ID" value="RZC72002"/>
    <property type="gene ID" value="C5167_035163"/>
</dbReference>
<dbReference type="InterPro" id="IPR048840">
    <property type="entry name" value="PolA_pol_NTPase"/>
</dbReference>
<dbReference type="STRING" id="3469.A0A4Y7KI07"/>
<name>A0A4Y7KI07_PAPSO</name>
<gene>
    <name evidence="2" type="ORF">C5167_035163</name>
</gene>
<protein>
    <recommendedName>
        <fullName evidence="1">Poly(A) polymerase nucleotidyltransferase domain-containing protein</fullName>
    </recommendedName>
</protein>
<evidence type="ECO:0000259" key="1">
    <source>
        <dbReference type="Pfam" id="PF20750"/>
    </source>
</evidence>
<dbReference type="GO" id="GO:1990817">
    <property type="term" value="F:poly(A) RNA polymerase activity"/>
    <property type="evidence" value="ECO:0007669"/>
    <property type="project" value="TreeGrafter"/>
</dbReference>
<evidence type="ECO:0000313" key="3">
    <source>
        <dbReference type="Proteomes" id="UP000316621"/>
    </source>
</evidence>
<evidence type="ECO:0000313" key="2">
    <source>
        <dbReference type="EMBL" id="RZC72002.1"/>
    </source>
</evidence>
<dbReference type="InterPro" id="IPR043519">
    <property type="entry name" value="NT_sf"/>
</dbReference>
<dbReference type="Proteomes" id="UP000316621">
    <property type="component" value="Chromosome 7"/>
</dbReference>